<evidence type="ECO:0000313" key="2">
    <source>
        <dbReference type="EMBL" id="TNV78890.1"/>
    </source>
</evidence>
<evidence type="ECO:0000256" key="1">
    <source>
        <dbReference type="SAM" id="MobiDB-lite"/>
    </source>
</evidence>
<dbReference type="OrthoDB" id="10624528at2759"/>
<feature type="region of interest" description="Disordered" evidence="1">
    <location>
        <begin position="1"/>
        <end position="20"/>
    </location>
</feature>
<keyword evidence="3" id="KW-1185">Reference proteome</keyword>
<proteinExistence type="predicted"/>
<protein>
    <submittedName>
        <fullName evidence="2">Uncharacterized protein</fullName>
    </submittedName>
</protein>
<sequence>MMQNPRDVKVHNKPPLTHHGHYDPAFARSRMFTGDLAVPAIDKVRDSETYTRMCQDTQYIKKNSHFQSKVIFEPVIQPFSQCKTYSQKYYQAEQALNQRRFPMLREYEKAKTQHMIQQTSAKNATSPDFNNSKTKSFFFPAGQTSTEGGFSGKNKADFDQLMNVTKPTFNHMLHQRSLVSSGTNFQFGSTIPFGDKFMPNNPHEAKRTLKRDDFGLYEDNFDHKHQADWKEYIESKVKRVDGEFKHSYTNQKLRSELRRVQIEQKKHIPERSPGLKSVVETSYSTFLNEKEDLPRLSILTNYNQIMRIMTKNYMKNPDMARRFKHLDRHDFKRDDDYDKFRQEVLDTQKMSHILKNINSPMKKRLLDRNGVNSRLQASSTNKSSNGRFNLRTSSKQKEGMSANGGPRYSTLDHLASPNGSREASPQGMIEIGDDRMFINEGDNE</sequence>
<gene>
    <name evidence="2" type="ORF">FGO68_gene14307</name>
</gene>
<comment type="caution">
    <text evidence="2">The sequence shown here is derived from an EMBL/GenBank/DDBJ whole genome shotgun (WGS) entry which is preliminary data.</text>
</comment>
<dbReference type="EMBL" id="RRYP01009687">
    <property type="protein sequence ID" value="TNV78890.1"/>
    <property type="molecule type" value="Genomic_DNA"/>
</dbReference>
<reference evidence="2" key="1">
    <citation type="submission" date="2019-06" db="EMBL/GenBank/DDBJ databases">
        <authorList>
            <person name="Zheng W."/>
        </authorList>
    </citation>
    <scope>NUCLEOTIDE SEQUENCE</scope>
    <source>
        <strain evidence="2">QDHG01</strain>
    </source>
</reference>
<dbReference type="AlphaFoldDB" id="A0A8J8T1Z8"/>
<feature type="region of interest" description="Disordered" evidence="1">
    <location>
        <begin position="373"/>
        <end position="444"/>
    </location>
</feature>
<feature type="compositionally biased region" description="Basic and acidic residues" evidence="1">
    <location>
        <begin position="1"/>
        <end position="10"/>
    </location>
</feature>
<feature type="compositionally biased region" description="Polar residues" evidence="1">
    <location>
        <begin position="373"/>
        <end position="393"/>
    </location>
</feature>
<organism evidence="2 3">
    <name type="scientific">Halteria grandinella</name>
    <dbReference type="NCBI Taxonomy" id="5974"/>
    <lineage>
        <taxon>Eukaryota</taxon>
        <taxon>Sar</taxon>
        <taxon>Alveolata</taxon>
        <taxon>Ciliophora</taxon>
        <taxon>Intramacronucleata</taxon>
        <taxon>Spirotrichea</taxon>
        <taxon>Stichotrichia</taxon>
        <taxon>Sporadotrichida</taxon>
        <taxon>Halteriidae</taxon>
        <taxon>Halteria</taxon>
    </lineage>
</organism>
<accession>A0A8J8T1Z8</accession>
<evidence type="ECO:0000313" key="3">
    <source>
        <dbReference type="Proteomes" id="UP000785679"/>
    </source>
</evidence>
<name>A0A8J8T1Z8_HALGN</name>
<dbReference type="Proteomes" id="UP000785679">
    <property type="component" value="Unassembled WGS sequence"/>
</dbReference>